<dbReference type="Proteomes" id="UP000198736">
    <property type="component" value="Unassembled WGS sequence"/>
</dbReference>
<protein>
    <recommendedName>
        <fullName evidence="4">HTH marR-type domain-containing protein</fullName>
    </recommendedName>
</protein>
<dbReference type="AlphaFoldDB" id="A0A0S4LNS6"/>
<dbReference type="STRING" id="1742973.COMA2_260008"/>
<reference evidence="6" key="1">
    <citation type="submission" date="2015-10" db="EMBL/GenBank/DDBJ databases">
        <authorList>
            <person name="Luecker S."/>
            <person name="Luecker S."/>
        </authorList>
    </citation>
    <scope>NUCLEOTIDE SEQUENCE [LARGE SCALE GENOMIC DNA]</scope>
</reference>
<keyword evidence="1" id="KW-0805">Transcription regulation</keyword>
<dbReference type="Gene3D" id="1.10.10.10">
    <property type="entry name" value="Winged helix-like DNA-binding domain superfamily/Winged helix DNA-binding domain"/>
    <property type="match status" value="1"/>
</dbReference>
<evidence type="ECO:0000256" key="1">
    <source>
        <dbReference type="ARBA" id="ARBA00023015"/>
    </source>
</evidence>
<name>A0A0S4LNS6_9BACT</name>
<accession>A0A0S4LNS6</accession>
<organism evidence="5 6">
    <name type="scientific">Candidatus Nitrospira nitrificans</name>
    <dbReference type="NCBI Taxonomy" id="1742973"/>
    <lineage>
        <taxon>Bacteria</taxon>
        <taxon>Pseudomonadati</taxon>
        <taxon>Nitrospirota</taxon>
        <taxon>Nitrospiria</taxon>
        <taxon>Nitrospirales</taxon>
        <taxon>Nitrospiraceae</taxon>
        <taxon>Nitrospira</taxon>
    </lineage>
</organism>
<dbReference type="InterPro" id="IPR036388">
    <property type="entry name" value="WH-like_DNA-bd_sf"/>
</dbReference>
<dbReference type="RefSeq" id="WP_090898359.1">
    <property type="nucleotide sequence ID" value="NZ_CZPZ01000019.1"/>
</dbReference>
<keyword evidence="2" id="KW-0238">DNA-binding</keyword>
<feature type="domain" description="HTH marR-type" evidence="4">
    <location>
        <begin position="20"/>
        <end position="151"/>
    </location>
</feature>
<dbReference type="PANTHER" id="PTHR33164:SF105">
    <property type="entry name" value="TRANSCRIPTIONAL REPRESSOR PROTEIN-RELATED"/>
    <property type="match status" value="1"/>
</dbReference>
<dbReference type="PROSITE" id="PS50995">
    <property type="entry name" value="HTH_MARR_2"/>
    <property type="match status" value="1"/>
</dbReference>
<dbReference type="PROSITE" id="PS01117">
    <property type="entry name" value="HTH_MARR_1"/>
    <property type="match status" value="1"/>
</dbReference>
<dbReference type="EMBL" id="CZPZ01000019">
    <property type="protein sequence ID" value="CUS36738.1"/>
    <property type="molecule type" value="Genomic_DNA"/>
</dbReference>
<dbReference type="GO" id="GO:0006950">
    <property type="term" value="P:response to stress"/>
    <property type="evidence" value="ECO:0007669"/>
    <property type="project" value="TreeGrafter"/>
</dbReference>
<dbReference type="PANTHER" id="PTHR33164">
    <property type="entry name" value="TRANSCRIPTIONAL REGULATOR, MARR FAMILY"/>
    <property type="match status" value="1"/>
</dbReference>
<dbReference type="InterPro" id="IPR036390">
    <property type="entry name" value="WH_DNA-bd_sf"/>
</dbReference>
<dbReference type="Pfam" id="PF12802">
    <property type="entry name" value="MarR_2"/>
    <property type="match status" value="1"/>
</dbReference>
<dbReference type="InterPro" id="IPR023187">
    <property type="entry name" value="Tscrpt_reg_MarR-type_CS"/>
</dbReference>
<sequence>MKLELPEMKHNKDILKQIGCECLLSRVRVLNRVLTGIYDNELRSYGLKATQLNLLVVVARVGPVRRIDIGKRLHLDPSTLTRNLKIMLTNGWIEELIDGEDGRGSPLQVTAKGRDLLNQIVPSWRKAQDRARKLIGDEGETLLKSLGASKFGLPLG</sequence>
<keyword evidence="6" id="KW-1185">Reference proteome</keyword>
<evidence type="ECO:0000313" key="6">
    <source>
        <dbReference type="Proteomes" id="UP000198736"/>
    </source>
</evidence>
<dbReference type="GO" id="GO:0003677">
    <property type="term" value="F:DNA binding"/>
    <property type="evidence" value="ECO:0007669"/>
    <property type="project" value="UniProtKB-KW"/>
</dbReference>
<dbReference type="InterPro" id="IPR039422">
    <property type="entry name" value="MarR/SlyA-like"/>
</dbReference>
<evidence type="ECO:0000259" key="4">
    <source>
        <dbReference type="PROSITE" id="PS50995"/>
    </source>
</evidence>
<evidence type="ECO:0000256" key="2">
    <source>
        <dbReference type="ARBA" id="ARBA00023125"/>
    </source>
</evidence>
<dbReference type="InterPro" id="IPR000835">
    <property type="entry name" value="HTH_MarR-typ"/>
</dbReference>
<dbReference type="OrthoDB" id="165131at2"/>
<dbReference type="SUPFAM" id="SSF46785">
    <property type="entry name" value="Winged helix' DNA-binding domain"/>
    <property type="match status" value="1"/>
</dbReference>
<keyword evidence="3" id="KW-0804">Transcription</keyword>
<dbReference type="GO" id="GO:0003700">
    <property type="term" value="F:DNA-binding transcription factor activity"/>
    <property type="evidence" value="ECO:0007669"/>
    <property type="project" value="InterPro"/>
</dbReference>
<gene>
    <name evidence="5" type="ORF">COMA2_260008</name>
</gene>
<dbReference type="SMART" id="SM00347">
    <property type="entry name" value="HTH_MARR"/>
    <property type="match status" value="1"/>
</dbReference>
<proteinExistence type="predicted"/>
<evidence type="ECO:0000313" key="5">
    <source>
        <dbReference type="EMBL" id="CUS36738.1"/>
    </source>
</evidence>
<evidence type="ECO:0000256" key="3">
    <source>
        <dbReference type="ARBA" id="ARBA00023163"/>
    </source>
</evidence>